<dbReference type="AlphaFoldDB" id="A0A5B7TRR3"/>
<reference evidence="1 2" key="1">
    <citation type="submission" date="2019-05" db="EMBL/GenBank/DDBJ databases">
        <title>Algicella ahnfeltiae gen. nov., sp. nov., a novel marine bacterium of the family Flavobacteriaceae isolated from a red alga.</title>
        <authorList>
            <person name="Nedashkovskaya O.I."/>
            <person name="Kukhlevskiy A.D."/>
            <person name="Kim S.-G."/>
            <person name="Zhukova N.V."/>
            <person name="Mikhailov V.V."/>
        </authorList>
    </citation>
    <scope>NUCLEOTIDE SEQUENCE [LARGE SCALE GENOMIC DNA]</scope>
    <source>
        <strain evidence="1 2">10Alg115</strain>
    </source>
</reference>
<gene>
    <name evidence="1" type="ORF">FF125_10800</name>
</gene>
<dbReference type="OrthoDB" id="1119199at2"/>
<evidence type="ECO:0000313" key="2">
    <source>
        <dbReference type="Proteomes" id="UP000306229"/>
    </source>
</evidence>
<dbReference type="EMBL" id="CP040749">
    <property type="protein sequence ID" value="QCX38898.1"/>
    <property type="molecule type" value="Genomic_DNA"/>
</dbReference>
<dbReference type="KEGG" id="fbe:FF125_10800"/>
<protein>
    <recommendedName>
        <fullName evidence="3">Right-handed parallel beta-helix repeat-containing protein</fullName>
    </recommendedName>
</protein>
<evidence type="ECO:0000313" key="1">
    <source>
        <dbReference type="EMBL" id="QCX38898.1"/>
    </source>
</evidence>
<name>A0A5B7TRR3_9FLAO</name>
<keyword evidence="2" id="KW-1185">Reference proteome</keyword>
<dbReference type="InterPro" id="IPR012334">
    <property type="entry name" value="Pectin_lyas_fold"/>
</dbReference>
<dbReference type="Proteomes" id="UP000306229">
    <property type="component" value="Chromosome"/>
</dbReference>
<dbReference type="SUPFAM" id="SSF51126">
    <property type="entry name" value="Pectin lyase-like"/>
    <property type="match status" value="1"/>
</dbReference>
<dbReference type="RefSeq" id="WP_138949777.1">
    <property type="nucleotide sequence ID" value="NZ_CP040749.1"/>
</dbReference>
<proteinExistence type="predicted"/>
<evidence type="ECO:0008006" key="3">
    <source>
        <dbReference type="Google" id="ProtNLM"/>
    </source>
</evidence>
<organism evidence="1 2">
    <name type="scientific">Aureibaculum algae</name>
    <dbReference type="NCBI Taxonomy" id="2584122"/>
    <lineage>
        <taxon>Bacteria</taxon>
        <taxon>Pseudomonadati</taxon>
        <taxon>Bacteroidota</taxon>
        <taxon>Flavobacteriia</taxon>
        <taxon>Flavobacteriales</taxon>
        <taxon>Flavobacteriaceae</taxon>
        <taxon>Aureibaculum</taxon>
    </lineage>
</organism>
<accession>A0A5B7TRR3</accession>
<dbReference type="InterPro" id="IPR011050">
    <property type="entry name" value="Pectin_lyase_fold/virulence"/>
</dbReference>
<dbReference type="Gene3D" id="2.160.20.10">
    <property type="entry name" value="Single-stranded right-handed beta-helix, Pectin lyase-like"/>
    <property type="match status" value="1"/>
</dbReference>
<sequence>MKNQILLIITLFTVFNVTFSQNTSQVFSNEGRDWYVSKNTGSGQLGTKERPAKDLGNILHHLKANDRIHIAEGVYLSKGARGSDEINVPVKIYGGYNATFSKRDPWGEHKSIFTGTNEYMKLTTPRIYIRTDQQRESNGQKSMGSEIIVDGIIIDNGPRNRYHTDKNLAIRRMANPKTGKNPSPESGGIVIVGSKYTNIAVLNCVVMNTAPTEGAISVRVFEGGKGVIQNNFTINNTGYGIHARTGYMGTDATKLPVFKIKHNTSLFSWKHDAIASYGGDALAFDQNLIATVENNTLGFGHMGGIYNKGAKLTMINNLFTGNGKYDYKEINDKMAVADILDEAMHIDPNSDGNQSMMIKISVAERWANIYGNRKEISRAEVDAAVTVSNSGANQLRSMLGLNVQGGAVAMDAEIFLPLITIDEALPAGKFPWQGMGCNIPTYVAK</sequence>